<reference evidence="1 2" key="1">
    <citation type="submission" date="2019-02" db="EMBL/GenBank/DDBJ databases">
        <title>Deep-cultivation of Planctomycetes and their phenomic and genomic characterization uncovers novel biology.</title>
        <authorList>
            <person name="Wiegand S."/>
            <person name="Jogler M."/>
            <person name="Boedeker C."/>
            <person name="Pinto D."/>
            <person name="Vollmers J."/>
            <person name="Rivas-Marin E."/>
            <person name="Kohn T."/>
            <person name="Peeters S.H."/>
            <person name="Heuer A."/>
            <person name="Rast P."/>
            <person name="Oberbeckmann S."/>
            <person name="Bunk B."/>
            <person name="Jeske O."/>
            <person name="Meyerdierks A."/>
            <person name="Storesund J.E."/>
            <person name="Kallscheuer N."/>
            <person name="Luecker S."/>
            <person name="Lage O.M."/>
            <person name="Pohl T."/>
            <person name="Merkel B.J."/>
            <person name="Hornburger P."/>
            <person name="Mueller R.-W."/>
            <person name="Bruemmer F."/>
            <person name="Labrenz M."/>
            <person name="Spormann A.M."/>
            <person name="Op Den Camp H."/>
            <person name="Overmann J."/>
            <person name="Amann R."/>
            <person name="Jetten M.S.M."/>
            <person name="Mascher T."/>
            <person name="Medema M.H."/>
            <person name="Devos D.P."/>
            <person name="Kaster A.-K."/>
            <person name="Ovreas L."/>
            <person name="Rohde M."/>
            <person name="Galperin M.Y."/>
            <person name="Jogler C."/>
        </authorList>
    </citation>
    <scope>NUCLEOTIDE SEQUENCE [LARGE SCALE GENOMIC DNA]</scope>
    <source>
        <strain evidence="1 2">Q31b</strain>
    </source>
</reference>
<organism evidence="1 2">
    <name type="scientific">Novipirellula aureliae</name>
    <dbReference type="NCBI Taxonomy" id="2527966"/>
    <lineage>
        <taxon>Bacteria</taxon>
        <taxon>Pseudomonadati</taxon>
        <taxon>Planctomycetota</taxon>
        <taxon>Planctomycetia</taxon>
        <taxon>Pirellulales</taxon>
        <taxon>Pirellulaceae</taxon>
        <taxon>Novipirellula</taxon>
    </lineage>
</organism>
<sequence>MVMQNWRKRKQRSAVARYRRRLTGVEALEDRRMLSWQNPVTAADVNNDGLVSASDALEVINYLSDVGSGPVQNISNIPPPYYDVNGDEVVSASDALSVINYLYDQKLLVSDVLTPFDANEQDLNGPTSWASQYGKTPEIVVSSNGNVLDVLAQDYDPETPWKAVLFRVTPTSTGYAVSQIHADLPMLDRIMGLATDEAGNRYYATGVDEGELVDPDYPPLDTFRNDIVRVVKLDGNGKILFNIDLDTARHQADENALMIVNPMTFASSRLAVGGGEVALLHSTNGDPDPNISGVRHQMARSTRLDADSGDVTRTGTIWVSHSLDQRLIHDSEEMIEMHLGDAFPRSIVISHDYESEWAGIQSESFPLFQIKGSLGENNTRTRLGDIVPIADSNYSHMVLFSTESTSRTDALSGQGGLISGSRNLAIVRFNGDDGGIDPSLPDQLTVTSSGKIYENRLRWLTTYATDSGLHAERPKMVRVGDDRNIVLWEEWEVADSSETFRGVYGMVIDDKGEIIESATLISQDHHLHRGDDAFVLDGQAGWMTGNATDRTLELHLVDTNLNYAMHILK</sequence>
<dbReference type="Gene3D" id="1.10.1330.10">
    <property type="entry name" value="Dockerin domain"/>
    <property type="match status" value="1"/>
</dbReference>
<keyword evidence="2" id="KW-1185">Reference proteome</keyword>
<comment type="caution">
    <text evidence="1">The sequence shown here is derived from an EMBL/GenBank/DDBJ whole genome shotgun (WGS) entry which is preliminary data.</text>
</comment>
<dbReference type="SUPFAM" id="SSF63446">
    <property type="entry name" value="Type I dockerin domain"/>
    <property type="match status" value="1"/>
</dbReference>
<evidence type="ECO:0000313" key="2">
    <source>
        <dbReference type="Proteomes" id="UP000315471"/>
    </source>
</evidence>
<dbReference type="InterPro" id="IPR002105">
    <property type="entry name" value="Dockerin_1_rpt"/>
</dbReference>
<accession>A0A5C6DKY0</accession>
<proteinExistence type="predicted"/>
<dbReference type="InterPro" id="IPR036439">
    <property type="entry name" value="Dockerin_dom_sf"/>
</dbReference>
<dbReference type="GO" id="GO:0004553">
    <property type="term" value="F:hydrolase activity, hydrolyzing O-glycosyl compounds"/>
    <property type="evidence" value="ECO:0007669"/>
    <property type="project" value="InterPro"/>
</dbReference>
<dbReference type="CDD" id="cd14256">
    <property type="entry name" value="Dockerin_I"/>
    <property type="match status" value="1"/>
</dbReference>
<dbReference type="Pfam" id="PF00404">
    <property type="entry name" value="Dockerin_1"/>
    <property type="match status" value="1"/>
</dbReference>
<evidence type="ECO:0000313" key="1">
    <source>
        <dbReference type="EMBL" id="TWU37530.1"/>
    </source>
</evidence>
<dbReference type="AlphaFoldDB" id="A0A5C6DKY0"/>
<dbReference type="Proteomes" id="UP000315471">
    <property type="component" value="Unassembled WGS sequence"/>
</dbReference>
<protein>
    <submittedName>
        <fullName evidence="1">Dockerin type I repeat protein</fullName>
    </submittedName>
</protein>
<dbReference type="EMBL" id="SJPY01000007">
    <property type="protein sequence ID" value="TWU37530.1"/>
    <property type="molecule type" value="Genomic_DNA"/>
</dbReference>
<gene>
    <name evidence="1" type="ORF">Q31b_43180</name>
</gene>
<dbReference type="GO" id="GO:0000272">
    <property type="term" value="P:polysaccharide catabolic process"/>
    <property type="evidence" value="ECO:0007669"/>
    <property type="project" value="InterPro"/>
</dbReference>
<name>A0A5C6DKY0_9BACT</name>